<evidence type="ECO:0000256" key="7">
    <source>
        <dbReference type="ARBA" id="ARBA00022679"/>
    </source>
</evidence>
<dbReference type="InterPro" id="IPR048641">
    <property type="entry name" value="RlmN_N"/>
</dbReference>
<dbReference type="NCBIfam" id="TIGR00048">
    <property type="entry name" value="rRNA_mod_RlmN"/>
    <property type="match status" value="1"/>
</dbReference>
<dbReference type="GO" id="GO:0008173">
    <property type="term" value="F:RNA methyltransferase activity"/>
    <property type="evidence" value="ECO:0007669"/>
    <property type="project" value="InterPro"/>
</dbReference>
<keyword evidence="9" id="KW-0819">tRNA processing</keyword>
<dbReference type="InterPro" id="IPR058240">
    <property type="entry name" value="rSAM_sf"/>
</dbReference>
<keyword evidence="3" id="KW-0004">4Fe-4S</keyword>
<evidence type="ECO:0000256" key="11">
    <source>
        <dbReference type="ARBA" id="ARBA00023004"/>
    </source>
</evidence>
<comment type="subcellular location">
    <subcellularLocation>
        <location evidence="2">Cytoplasm</location>
    </subcellularLocation>
</comment>
<dbReference type="SFLD" id="SFLDF00275">
    <property type="entry name" value="adenosine_C2_methyltransferase"/>
    <property type="match status" value="1"/>
</dbReference>
<dbReference type="AlphaFoldDB" id="A0A350H9R4"/>
<dbReference type="SUPFAM" id="SSF102114">
    <property type="entry name" value="Radical SAM enzymes"/>
    <property type="match status" value="1"/>
</dbReference>
<dbReference type="InterPro" id="IPR013785">
    <property type="entry name" value="Aldolase_TIM"/>
</dbReference>
<dbReference type="InterPro" id="IPR007197">
    <property type="entry name" value="rSAM"/>
</dbReference>
<evidence type="ECO:0000256" key="1">
    <source>
        <dbReference type="ARBA" id="ARBA00001966"/>
    </source>
</evidence>
<keyword evidence="7 14" id="KW-0808">Transferase</keyword>
<comment type="caution">
    <text evidence="14">The sequence shown here is derived from an EMBL/GenBank/DDBJ whole genome shotgun (WGS) entry which is preliminary data.</text>
</comment>
<evidence type="ECO:0000256" key="6">
    <source>
        <dbReference type="ARBA" id="ARBA00022603"/>
    </source>
</evidence>
<evidence type="ECO:0000256" key="10">
    <source>
        <dbReference type="ARBA" id="ARBA00022723"/>
    </source>
</evidence>
<evidence type="ECO:0000256" key="12">
    <source>
        <dbReference type="ARBA" id="ARBA00023014"/>
    </source>
</evidence>
<dbReference type="GO" id="GO:0051539">
    <property type="term" value="F:4 iron, 4 sulfur cluster binding"/>
    <property type="evidence" value="ECO:0007669"/>
    <property type="project" value="UniProtKB-KW"/>
</dbReference>
<dbReference type="GO" id="GO:0046872">
    <property type="term" value="F:metal ion binding"/>
    <property type="evidence" value="ECO:0007669"/>
    <property type="project" value="UniProtKB-KW"/>
</dbReference>
<dbReference type="Gene3D" id="1.10.150.530">
    <property type="match status" value="1"/>
</dbReference>
<dbReference type="InterPro" id="IPR004383">
    <property type="entry name" value="rRNA_lsu_MTrfase_RlmN/Cfr"/>
</dbReference>
<proteinExistence type="predicted"/>
<evidence type="ECO:0000256" key="5">
    <source>
        <dbReference type="ARBA" id="ARBA00022552"/>
    </source>
</evidence>
<feature type="domain" description="Radical SAM core" evidence="13">
    <location>
        <begin position="99"/>
        <end position="327"/>
    </location>
</feature>
<evidence type="ECO:0000256" key="8">
    <source>
        <dbReference type="ARBA" id="ARBA00022691"/>
    </source>
</evidence>
<dbReference type="CDD" id="cd01335">
    <property type="entry name" value="Radical_SAM"/>
    <property type="match status" value="1"/>
</dbReference>
<dbReference type="PROSITE" id="PS51918">
    <property type="entry name" value="RADICAL_SAM"/>
    <property type="match status" value="1"/>
</dbReference>
<evidence type="ECO:0000256" key="9">
    <source>
        <dbReference type="ARBA" id="ARBA00022694"/>
    </source>
</evidence>
<evidence type="ECO:0000256" key="3">
    <source>
        <dbReference type="ARBA" id="ARBA00022485"/>
    </source>
</evidence>
<keyword evidence="5" id="KW-0698">rRNA processing</keyword>
<keyword evidence="6 14" id="KW-0489">Methyltransferase</keyword>
<protein>
    <submittedName>
        <fullName evidence="14">23S rRNA (Adenine(2503)-C(2))-methyltransferase RlmN</fullName>
    </submittedName>
</protein>
<comment type="cofactor">
    <cofactor evidence="1">
        <name>[4Fe-4S] cluster</name>
        <dbReference type="ChEBI" id="CHEBI:49883"/>
    </cofactor>
</comment>
<dbReference type="PIRSF" id="PIRSF006004">
    <property type="entry name" value="CHP00048"/>
    <property type="match status" value="1"/>
</dbReference>
<dbReference type="EMBL" id="DMZY01000112">
    <property type="protein sequence ID" value="HAV92280.1"/>
    <property type="molecule type" value="Genomic_DNA"/>
</dbReference>
<keyword evidence="8" id="KW-0949">S-adenosyl-L-methionine</keyword>
<evidence type="ECO:0000259" key="13">
    <source>
        <dbReference type="PROSITE" id="PS51918"/>
    </source>
</evidence>
<evidence type="ECO:0000313" key="14">
    <source>
        <dbReference type="EMBL" id="HAV92280.1"/>
    </source>
</evidence>
<evidence type="ECO:0000256" key="4">
    <source>
        <dbReference type="ARBA" id="ARBA00022490"/>
    </source>
</evidence>
<dbReference type="Pfam" id="PF21016">
    <property type="entry name" value="RlmN_N"/>
    <property type="match status" value="1"/>
</dbReference>
<dbReference type="PANTHER" id="PTHR30544">
    <property type="entry name" value="23S RRNA METHYLTRANSFERASE"/>
    <property type="match status" value="1"/>
</dbReference>
<dbReference type="InterPro" id="IPR040072">
    <property type="entry name" value="Methyltransferase_A"/>
</dbReference>
<dbReference type="PANTHER" id="PTHR30544:SF5">
    <property type="entry name" value="RADICAL SAM CORE DOMAIN-CONTAINING PROTEIN"/>
    <property type="match status" value="1"/>
</dbReference>
<dbReference type="SFLD" id="SFLDS00029">
    <property type="entry name" value="Radical_SAM"/>
    <property type="match status" value="1"/>
</dbReference>
<reference evidence="14 15" key="1">
    <citation type="journal article" date="2018" name="Nat. Biotechnol.">
        <title>A standardized bacterial taxonomy based on genome phylogeny substantially revises the tree of life.</title>
        <authorList>
            <person name="Parks D.H."/>
            <person name="Chuvochina M."/>
            <person name="Waite D.W."/>
            <person name="Rinke C."/>
            <person name="Skarshewski A."/>
            <person name="Chaumeil P.A."/>
            <person name="Hugenholtz P."/>
        </authorList>
    </citation>
    <scope>NUCLEOTIDE SEQUENCE [LARGE SCALE GENOMIC DNA]</scope>
    <source>
        <strain evidence="14">UBA9956</strain>
    </source>
</reference>
<accession>A0A350H9R4</accession>
<dbReference type="GO" id="GO:0070475">
    <property type="term" value="P:rRNA base methylation"/>
    <property type="evidence" value="ECO:0007669"/>
    <property type="project" value="InterPro"/>
</dbReference>
<gene>
    <name evidence="14" type="primary">rlmN</name>
    <name evidence="14" type="ORF">DCW38_03770</name>
</gene>
<dbReference type="InterPro" id="IPR027492">
    <property type="entry name" value="RNA_MTrfase_RlmN"/>
</dbReference>
<name>A0A350H9R4_UNCW3</name>
<keyword evidence="10" id="KW-0479">Metal-binding</keyword>
<keyword evidence="4" id="KW-0963">Cytoplasm</keyword>
<dbReference type="Proteomes" id="UP000264062">
    <property type="component" value="Unassembled WGS sequence"/>
</dbReference>
<evidence type="ECO:0000256" key="2">
    <source>
        <dbReference type="ARBA" id="ARBA00004496"/>
    </source>
</evidence>
<dbReference type="Pfam" id="PF04055">
    <property type="entry name" value="Radical_SAM"/>
    <property type="match status" value="1"/>
</dbReference>
<keyword evidence="11" id="KW-0408">Iron</keyword>
<organism evidence="14 15">
    <name type="scientific">candidate division WOR-3 bacterium</name>
    <dbReference type="NCBI Taxonomy" id="2052148"/>
    <lineage>
        <taxon>Bacteria</taxon>
        <taxon>Bacteria division WOR-3</taxon>
    </lineage>
</organism>
<evidence type="ECO:0000313" key="15">
    <source>
        <dbReference type="Proteomes" id="UP000264062"/>
    </source>
</evidence>
<dbReference type="SFLD" id="SFLDG01062">
    <property type="entry name" value="methyltransferase_(Class_A)"/>
    <property type="match status" value="1"/>
</dbReference>
<keyword evidence="12" id="KW-0411">Iron-sulfur</keyword>
<dbReference type="Gene3D" id="3.20.20.70">
    <property type="entry name" value="Aldolase class I"/>
    <property type="match status" value="1"/>
</dbReference>
<sequence>MKNKIDVFGLTYEKLVKNLLENNFQKFRAQQIFKWLYEKNTFDFNLMTDIAIPERIHLNEIFDISLNDRVEIFNSKKDSSSKFLFKFKDESAESVLMPERDRTTVCLSSQTGCFLKCSFCATGKKSGRNLSSGEIIRQFVYMARESKERITNVVFMGMGEPMLNMENVLEAVNILNCDKGIRIGARKITISTAGIIPGIDALTEFPLQVKLAVSLNSAIQAKREILMPIAKTYDLISLKKAIRKYQDAKNKRITFEYILIPEFNDFSEDVNAIFDYVKGIDCKINIIPYNPIDSQFRAPSKKEINSFFERLSPLKDAVTIRESRGRDINGACGQLAGKHK</sequence>
<dbReference type="GO" id="GO:0030488">
    <property type="term" value="P:tRNA methylation"/>
    <property type="evidence" value="ECO:0007669"/>
    <property type="project" value="InterPro"/>
</dbReference>
<dbReference type="GO" id="GO:0005737">
    <property type="term" value="C:cytoplasm"/>
    <property type="evidence" value="ECO:0007669"/>
    <property type="project" value="UniProtKB-SubCell"/>
</dbReference>